<proteinExistence type="predicted"/>
<evidence type="ECO:0000313" key="1">
    <source>
        <dbReference type="EMBL" id="HIS35528.1"/>
    </source>
</evidence>
<organism evidence="1 2">
    <name type="scientific">Candidatus Scatousia excrementigallinarum</name>
    <dbReference type="NCBI Taxonomy" id="2840935"/>
    <lineage>
        <taxon>Bacteria</taxon>
        <taxon>Candidatus Scatousia</taxon>
    </lineage>
</organism>
<comment type="caution">
    <text evidence="1">The sequence shown here is derived from an EMBL/GenBank/DDBJ whole genome shotgun (WGS) entry which is preliminary data.</text>
</comment>
<dbReference type="AlphaFoldDB" id="A0A9D1EX83"/>
<accession>A0A9D1EX83</accession>
<gene>
    <name evidence="1" type="ORF">IAC10_02705</name>
</gene>
<protein>
    <submittedName>
        <fullName evidence="1">Uncharacterized protein</fullName>
    </submittedName>
</protein>
<evidence type="ECO:0000313" key="2">
    <source>
        <dbReference type="Proteomes" id="UP000823928"/>
    </source>
</evidence>
<sequence length="91" mass="10319">MVTEEERKSLIQPRTSGSTQEEFYAVLTRLLNETVLNVAINKSILSSLYNFISDKYSGEQGAIQKFNNGLLADTPEYLEQFEAEGVKNLRK</sequence>
<name>A0A9D1EX83_9BACT</name>
<dbReference type="Proteomes" id="UP000823928">
    <property type="component" value="Unassembled WGS sequence"/>
</dbReference>
<dbReference type="EMBL" id="DVIU01000053">
    <property type="protein sequence ID" value="HIS35528.1"/>
    <property type="molecule type" value="Genomic_DNA"/>
</dbReference>
<reference evidence="1" key="1">
    <citation type="submission" date="2020-10" db="EMBL/GenBank/DDBJ databases">
        <authorList>
            <person name="Gilroy R."/>
        </authorList>
    </citation>
    <scope>NUCLEOTIDE SEQUENCE</scope>
    <source>
        <strain evidence="1">6276</strain>
    </source>
</reference>
<reference evidence="1" key="2">
    <citation type="journal article" date="2021" name="PeerJ">
        <title>Extensive microbial diversity within the chicken gut microbiome revealed by metagenomics and culture.</title>
        <authorList>
            <person name="Gilroy R."/>
            <person name="Ravi A."/>
            <person name="Getino M."/>
            <person name="Pursley I."/>
            <person name="Horton D.L."/>
            <person name="Alikhan N.F."/>
            <person name="Baker D."/>
            <person name="Gharbi K."/>
            <person name="Hall N."/>
            <person name="Watson M."/>
            <person name="Adriaenssens E.M."/>
            <person name="Foster-Nyarko E."/>
            <person name="Jarju S."/>
            <person name="Secka A."/>
            <person name="Antonio M."/>
            <person name="Oren A."/>
            <person name="Chaudhuri R.R."/>
            <person name="La Ragione R."/>
            <person name="Hildebrand F."/>
            <person name="Pallen M.J."/>
        </authorList>
    </citation>
    <scope>NUCLEOTIDE SEQUENCE</scope>
    <source>
        <strain evidence="1">6276</strain>
    </source>
</reference>